<dbReference type="InterPro" id="IPR058099">
    <property type="entry name" value="T3SS_XAC0095_dom"/>
</dbReference>
<keyword evidence="3" id="KW-1185">Reference proteome</keyword>
<name>A0AAP2CAQ8_9GAMM</name>
<protein>
    <recommendedName>
        <fullName evidence="1">XAC0095-like domain-containing protein</fullName>
    </recommendedName>
</protein>
<evidence type="ECO:0000313" key="2">
    <source>
        <dbReference type="EMBL" id="MBS7457363.1"/>
    </source>
</evidence>
<evidence type="ECO:0000313" key="3">
    <source>
        <dbReference type="Proteomes" id="UP000675747"/>
    </source>
</evidence>
<reference evidence="2 3" key="1">
    <citation type="journal article" date="2021" name="Microbiol. Resour. Announc.">
        <title>Draft Genome Sequence of Coralloluteibacterium stylophorae LMG 29479T.</title>
        <authorList>
            <person name="Karlyshev A.V."/>
            <person name="Kudryashova E.B."/>
            <person name="Ariskina E.V."/>
            <person name="Conroy A.P."/>
            <person name="Abidueva E.Y."/>
        </authorList>
    </citation>
    <scope>NUCLEOTIDE SEQUENCE [LARGE SCALE GENOMIC DNA]</scope>
    <source>
        <strain evidence="2 3">LMG 29479</strain>
    </source>
</reference>
<organism evidence="2 3">
    <name type="scientific">Coralloluteibacterium stylophorae</name>
    <dbReference type="NCBI Taxonomy" id="1776034"/>
    <lineage>
        <taxon>Bacteria</taxon>
        <taxon>Pseudomonadati</taxon>
        <taxon>Pseudomonadota</taxon>
        <taxon>Gammaproteobacteria</taxon>
        <taxon>Lysobacterales</taxon>
        <taxon>Lysobacteraceae</taxon>
        <taxon>Coralloluteibacterium</taxon>
    </lineage>
</organism>
<sequence length="226" mass="24049">MSTFETEDRDTTGYFLPEDSQLRLARLRNHIGFLARLAQPRAADESREWAPEVRTGELAFCLEILGEQLQAVLDEVDWPAEFVGAGAAAPEVVVVVEGDGDAGEDAEAQEAASAYGASESEDAGFRFGVTPDQMESLAELLRVVSTHGDVMAVVEARALADGTLSQLAGEICEAAEGLGALLDRVRGQRIGSAAGGRVGEERAVYGVGPLWMAPSVRVGAHAQRWH</sequence>
<evidence type="ECO:0000259" key="1">
    <source>
        <dbReference type="Pfam" id="PF26642"/>
    </source>
</evidence>
<gene>
    <name evidence="2" type="ORF">KB893_009475</name>
</gene>
<dbReference type="EMBL" id="JAGQFT020000005">
    <property type="protein sequence ID" value="MBS7457363.1"/>
    <property type="molecule type" value="Genomic_DNA"/>
</dbReference>
<dbReference type="RefSeq" id="WP_213173632.1">
    <property type="nucleotide sequence ID" value="NZ_JAGQFT020000005.1"/>
</dbReference>
<dbReference type="Proteomes" id="UP000675747">
    <property type="component" value="Unassembled WGS sequence"/>
</dbReference>
<proteinExistence type="predicted"/>
<comment type="caution">
    <text evidence="2">The sequence shown here is derived from an EMBL/GenBank/DDBJ whole genome shotgun (WGS) entry which is preliminary data.</text>
</comment>
<dbReference type="NCBIfam" id="NF047335">
    <property type="entry name" value="T3SS_XAC0095"/>
    <property type="match status" value="1"/>
</dbReference>
<dbReference type="AlphaFoldDB" id="A0AAP2CAQ8"/>
<accession>A0AAP2CAQ8</accession>
<dbReference type="Pfam" id="PF26642">
    <property type="entry name" value="XAC0095_dom"/>
    <property type="match status" value="1"/>
</dbReference>
<feature type="domain" description="XAC0095-like" evidence="1">
    <location>
        <begin position="11"/>
        <end position="78"/>
    </location>
</feature>